<dbReference type="Proteomes" id="UP000887540">
    <property type="component" value="Unplaced"/>
</dbReference>
<feature type="compositionally biased region" description="Low complexity" evidence="1">
    <location>
        <begin position="1"/>
        <end position="14"/>
    </location>
</feature>
<proteinExistence type="predicted"/>
<name>A0A914BUG6_9BILA</name>
<sequence length="105" mass="11592">MSPSTVNTPTTPNVRLPPGLLPNFSMPPPMMQQDTDIRIFPGTQQQHQMQNLPWSVIRPMNGSSSDGVHSNSDVPIPGVEDDYGGHKPANFDGSRRPSFNTDHKR</sequence>
<keyword evidence="2" id="KW-1185">Reference proteome</keyword>
<evidence type="ECO:0000313" key="2">
    <source>
        <dbReference type="Proteomes" id="UP000887540"/>
    </source>
</evidence>
<organism evidence="2 3">
    <name type="scientific">Acrobeloides nanus</name>
    <dbReference type="NCBI Taxonomy" id="290746"/>
    <lineage>
        <taxon>Eukaryota</taxon>
        <taxon>Metazoa</taxon>
        <taxon>Ecdysozoa</taxon>
        <taxon>Nematoda</taxon>
        <taxon>Chromadorea</taxon>
        <taxon>Rhabditida</taxon>
        <taxon>Tylenchina</taxon>
        <taxon>Cephalobomorpha</taxon>
        <taxon>Cephaloboidea</taxon>
        <taxon>Cephalobidae</taxon>
        <taxon>Acrobeloides</taxon>
    </lineage>
</organism>
<dbReference type="WBParaSite" id="ACRNAN_Path_1016.g3905.t1">
    <property type="protein sequence ID" value="ACRNAN_Path_1016.g3905.t1"/>
    <property type="gene ID" value="ACRNAN_Path_1016.g3905"/>
</dbReference>
<feature type="region of interest" description="Disordered" evidence="1">
    <location>
        <begin position="1"/>
        <end position="33"/>
    </location>
</feature>
<evidence type="ECO:0000313" key="3">
    <source>
        <dbReference type="WBParaSite" id="ACRNAN_Path_1016.g3905.t1"/>
    </source>
</evidence>
<evidence type="ECO:0000256" key="1">
    <source>
        <dbReference type="SAM" id="MobiDB-lite"/>
    </source>
</evidence>
<dbReference type="AlphaFoldDB" id="A0A914BUG6"/>
<accession>A0A914BUG6</accession>
<protein>
    <submittedName>
        <fullName evidence="3">Uncharacterized protein</fullName>
    </submittedName>
</protein>
<feature type="compositionally biased region" description="Polar residues" evidence="1">
    <location>
        <begin position="61"/>
        <end position="73"/>
    </location>
</feature>
<feature type="region of interest" description="Disordered" evidence="1">
    <location>
        <begin position="56"/>
        <end position="105"/>
    </location>
</feature>
<reference evidence="3" key="1">
    <citation type="submission" date="2022-11" db="UniProtKB">
        <authorList>
            <consortium name="WormBaseParasite"/>
        </authorList>
    </citation>
    <scope>IDENTIFICATION</scope>
</reference>